<dbReference type="EMBL" id="QSVN01000005">
    <property type="protein sequence ID" value="RGO33109.1"/>
    <property type="molecule type" value="Genomic_DNA"/>
</dbReference>
<sequence length="231" mass="25335">MAEIVLKNLTKDYRSNEAYKTLRTNIEFSGADKKVIVFTSCTPNEGKSTVTMGLAASLAEGGKKVLFVDADLRKSVLMGRHRVTGEVKGLTHFLSGQADVKEVILRTQEPNLFVAFAGPVPPNPAELLGSRRFEAFLDGARQAYDYVIIDAPPLGSVIDAAIIAKFSDASVMVISAKTISYKFARVVKDQLEKADCPILGVVLNKVDMKQNKYYGKYYGNYYGSYGENGKK</sequence>
<evidence type="ECO:0000256" key="2">
    <source>
        <dbReference type="ARBA" id="ARBA00011903"/>
    </source>
</evidence>
<dbReference type="PANTHER" id="PTHR32309:SF13">
    <property type="entry name" value="FERRIC ENTEROBACTIN TRANSPORT PROTEIN FEPE"/>
    <property type="match status" value="1"/>
</dbReference>
<comment type="similarity">
    <text evidence="1">Belongs to the CpsD/CapB family.</text>
</comment>
<feature type="domain" description="AAA" evidence="9">
    <location>
        <begin position="35"/>
        <end position="180"/>
    </location>
</feature>
<dbReference type="InterPro" id="IPR027417">
    <property type="entry name" value="P-loop_NTPase"/>
</dbReference>
<reference evidence="10 11" key="1">
    <citation type="submission" date="2018-08" db="EMBL/GenBank/DDBJ databases">
        <title>A genome reference for cultivated species of the human gut microbiota.</title>
        <authorList>
            <person name="Zou Y."/>
            <person name="Xue W."/>
            <person name="Luo G."/>
        </authorList>
    </citation>
    <scope>NUCLEOTIDE SEQUENCE [LARGE SCALE GENOMIC DNA]</scope>
    <source>
        <strain evidence="10 11">OM02-16</strain>
    </source>
</reference>
<dbReference type="AlphaFoldDB" id="A0A3E5GEH9"/>
<dbReference type="EC" id="2.7.10.2" evidence="2"/>
<evidence type="ECO:0000259" key="9">
    <source>
        <dbReference type="Pfam" id="PF13614"/>
    </source>
</evidence>
<dbReference type="Proteomes" id="UP000261285">
    <property type="component" value="Unassembled WGS sequence"/>
</dbReference>
<dbReference type="Pfam" id="PF13614">
    <property type="entry name" value="AAA_31"/>
    <property type="match status" value="1"/>
</dbReference>
<dbReference type="NCBIfam" id="TIGR01007">
    <property type="entry name" value="eps_fam"/>
    <property type="match status" value="1"/>
</dbReference>
<name>A0A3E5GEH9_9FIRM</name>
<evidence type="ECO:0000256" key="5">
    <source>
        <dbReference type="ARBA" id="ARBA00022777"/>
    </source>
</evidence>
<evidence type="ECO:0000256" key="8">
    <source>
        <dbReference type="ARBA" id="ARBA00051245"/>
    </source>
</evidence>
<accession>A0A3E5GEH9</accession>
<dbReference type="CDD" id="cd05387">
    <property type="entry name" value="BY-kinase"/>
    <property type="match status" value="1"/>
</dbReference>
<dbReference type="InterPro" id="IPR050445">
    <property type="entry name" value="Bact_polysacc_biosynth/exp"/>
</dbReference>
<dbReference type="RefSeq" id="WP_117597885.1">
    <property type="nucleotide sequence ID" value="NZ_CABMEZ010000005.1"/>
</dbReference>
<keyword evidence="7" id="KW-0829">Tyrosine-protein kinase</keyword>
<evidence type="ECO:0000313" key="10">
    <source>
        <dbReference type="EMBL" id="RGO33109.1"/>
    </source>
</evidence>
<dbReference type="Gene3D" id="3.40.50.300">
    <property type="entry name" value="P-loop containing nucleotide triphosphate hydrolases"/>
    <property type="match status" value="1"/>
</dbReference>
<evidence type="ECO:0000256" key="3">
    <source>
        <dbReference type="ARBA" id="ARBA00022679"/>
    </source>
</evidence>
<protein>
    <recommendedName>
        <fullName evidence="2">non-specific protein-tyrosine kinase</fullName>
        <ecNumber evidence="2">2.7.10.2</ecNumber>
    </recommendedName>
</protein>
<dbReference type="GO" id="GO:0005524">
    <property type="term" value="F:ATP binding"/>
    <property type="evidence" value="ECO:0007669"/>
    <property type="project" value="UniProtKB-KW"/>
</dbReference>
<keyword evidence="5 10" id="KW-0418">Kinase</keyword>
<keyword evidence="6" id="KW-0067">ATP-binding</keyword>
<dbReference type="InterPro" id="IPR025669">
    <property type="entry name" value="AAA_dom"/>
</dbReference>
<dbReference type="InterPro" id="IPR005702">
    <property type="entry name" value="Wzc-like_C"/>
</dbReference>
<evidence type="ECO:0000313" key="11">
    <source>
        <dbReference type="Proteomes" id="UP000261285"/>
    </source>
</evidence>
<dbReference type="GO" id="GO:0004715">
    <property type="term" value="F:non-membrane spanning protein tyrosine kinase activity"/>
    <property type="evidence" value="ECO:0007669"/>
    <property type="project" value="UniProtKB-EC"/>
</dbReference>
<keyword evidence="4" id="KW-0547">Nucleotide-binding</keyword>
<proteinExistence type="inferred from homology"/>
<evidence type="ECO:0000256" key="4">
    <source>
        <dbReference type="ARBA" id="ARBA00022741"/>
    </source>
</evidence>
<evidence type="ECO:0000256" key="7">
    <source>
        <dbReference type="ARBA" id="ARBA00023137"/>
    </source>
</evidence>
<organism evidence="10 11">
    <name type="scientific">Dorea longicatena</name>
    <dbReference type="NCBI Taxonomy" id="88431"/>
    <lineage>
        <taxon>Bacteria</taxon>
        <taxon>Bacillati</taxon>
        <taxon>Bacillota</taxon>
        <taxon>Clostridia</taxon>
        <taxon>Lachnospirales</taxon>
        <taxon>Lachnospiraceae</taxon>
        <taxon>Dorea</taxon>
    </lineage>
</organism>
<comment type="caution">
    <text evidence="10">The sequence shown here is derived from an EMBL/GenBank/DDBJ whole genome shotgun (WGS) entry which is preliminary data.</text>
</comment>
<dbReference type="PANTHER" id="PTHR32309">
    <property type="entry name" value="TYROSINE-PROTEIN KINASE"/>
    <property type="match status" value="1"/>
</dbReference>
<dbReference type="GO" id="GO:0005886">
    <property type="term" value="C:plasma membrane"/>
    <property type="evidence" value="ECO:0007669"/>
    <property type="project" value="TreeGrafter"/>
</dbReference>
<comment type="catalytic activity">
    <reaction evidence="8">
        <text>L-tyrosyl-[protein] + ATP = O-phospho-L-tyrosyl-[protein] + ADP + H(+)</text>
        <dbReference type="Rhea" id="RHEA:10596"/>
        <dbReference type="Rhea" id="RHEA-COMP:10136"/>
        <dbReference type="Rhea" id="RHEA-COMP:20101"/>
        <dbReference type="ChEBI" id="CHEBI:15378"/>
        <dbReference type="ChEBI" id="CHEBI:30616"/>
        <dbReference type="ChEBI" id="CHEBI:46858"/>
        <dbReference type="ChEBI" id="CHEBI:61978"/>
        <dbReference type="ChEBI" id="CHEBI:456216"/>
        <dbReference type="EC" id="2.7.10.2"/>
    </reaction>
</comment>
<evidence type="ECO:0000256" key="1">
    <source>
        <dbReference type="ARBA" id="ARBA00007316"/>
    </source>
</evidence>
<gene>
    <name evidence="10" type="ORF">DXB16_07140</name>
</gene>
<keyword evidence="3" id="KW-0808">Transferase</keyword>
<evidence type="ECO:0000256" key="6">
    <source>
        <dbReference type="ARBA" id="ARBA00022840"/>
    </source>
</evidence>
<dbReference type="SUPFAM" id="SSF52540">
    <property type="entry name" value="P-loop containing nucleoside triphosphate hydrolases"/>
    <property type="match status" value="1"/>
</dbReference>